<keyword evidence="8" id="KW-1185">Reference proteome</keyword>
<dbReference type="Pfam" id="PF09511">
    <property type="entry name" value="RNA_lig_T4_1"/>
    <property type="match status" value="1"/>
</dbReference>
<dbReference type="AlphaFoldDB" id="A0A9P6JI20"/>
<evidence type="ECO:0000313" key="8">
    <source>
        <dbReference type="Proteomes" id="UP000807306"/>
    </source>
</evidence>
<feature type="domain" description="tRNA ligase phosphodiesterase" evidence="4">
    <location>
        <begin position="620"/>
        <end position="853"/>
    </location>
</feature>
<dbReference type="EMBL" id="MU157970">
    <property type="protein sequence ID" value="KAF9521956.1"/>
    <property type="molecule type" value="Genomic_DNA"/>
</dbReference>
<dbReference type="SUPFAM" id="SSF52540">
    <property type="entry name" value="P-loop containing nucleoside triphosphate hydrolases"/>
    <property type="match status" value="1"/>
</dbReference>
<dbReference type="InterPro" id="IPR012387">
    <property type="entry name" value="Trl1_fun"/>
</dbReference>
<evidence type="ECO:0000259" key="4">
    <source>
        <dbReference type="Pfam" id="PF08302"/>
    </source>
</evidence>
<comment type="similarity">
    <text evidence="1">Belongs to the TRL1 family.</text>
</comment>
<feature type="active site" description="N6-AMP-lysine intermediate" evidence="2">
    <location>
        <position position="129"/>
    </location>
</feature>
<dbReference type="OrthoDB" id="276239at2759"/>
<keyword evidence="1 7" id="KW-0436">Ligase</keyword>
<evidence type="ECO:0000313" key="7">
    <source>
        <dbReference type="EMBL" id="KAF9521956.1"/>
    </source>
</evidence>
<protein>
    <recommendedName>
        <fullName evidence="1">tRNA ligase</fullName>
        <ecNumber evidence="1">6.5.1.3</ecNumber>
    </recommendedName>
</protein>
<feature type="domain" description="tRNA ligase kinase" evidence="5">
    <location>
        <begin position="444"/>
        <end position="590"/>
    </location>
</feature>
<reference evidence="7" key="1">
    <citation type="submission" date="2020-11" db="EMBL/GenBank/DDBJ databases">
        <authorList>
            <consortium name="DOE Joint Genome Institute"/>
            <person name="Ahrendt S."/>
            <person name="Riley R."/>
            <person name="Andreopoulos W."/>
            <person name="Labutti K."/>
            <person name="Pangilinan J."/>
            <person name="Ruiz-Duenas F.J."/>
            <person name="Barrasa J.M."/>
            <person name="Sanchez-Garcia M."/>
            <person name="Camarero S."/>
            <person name="Miyauchi S."/>
            <person name="Serrano A."/>
            <person name="Linde D."/>
            <person name="Babiker R."/>
            <person name="Drula E."/>
            <person name="Ayuso-Fernandez I."/>
            <person name="Pacheco R."/>
            <person name="Padilla G."/>
            <person name="Ferreira P."/>
            <person name="Barriuso J."/>
            <person name="Kellner H."/>
            <person name="Castanera R."/>
            <person name="Alfaro M."/>
            <person name="Ramirez L."/>
            <person name="Pisabarro A.G."/>
            <person name="Kuo A."/>
            <person name="Tritt A."/>
            <person name="Lipzen A."/>
            <person name="He G."/>
            <person name="Yan M."/>
            <person name="Ng V."/>
            <person name="Cullen D."/>
            <person name="Martin F."/>
            <person name="Rosso M.-N."/>
            <person name="Henrissat B."/>
            <person name="Hibbett D."/>
            <person name="Martinez A.T."/>
            <person name="Grigoriev I.V."/>
        </authorList>
    </citation>
    <scope>NUCLEOTIDE SEQUENCE</scope>
    <source>
        <strain evidence="7">CBS 506.95</strain>
    </source>
</reference>
<dbReference type="InterPro" id="IPR019039">
    <property type="entry name" value="T4-Rnl1-like_N"/>
</dbReference>
<dbReference type="GO" id="GO:0005634">
    <property type="term" value="C:nucleus"/>
    <property type="evidence" value="ECO:0007669"/>
    <property type="project" value="TreeGrafter"/>
</dbReference>
<dbReference type="GO" id="GO:0005524">
    <property type="term" value="F:ATP binding"/>
    <property type="evidence" value="ECO:0007669"/>
    <property type="project" value="UniProtKB-UniRule"/>
</dbReference>
<organism evidence="7 8">
    <name type="scientific">Crepidotus variabilis</name>
    <dbReference type="NCBI Taxonomy" id="179855"/>
    <lineage>
        <taxon>Eukaryota</taxon>
        <taxon>Fungi</taxon>
        <taxon>Dikarya</taxon>
        <taxon>Basidiomycota</taxon>
        <taxon>Agaricomycotina</taxon>
        <taxon>Agaricomycetes</taxon>
        <taxon>Agaricomycetidae</taxon>
        <taxon>Agaricales</taxon>
        <taxon>Agaricineae</taxon>
        <taxon>Crepidotaceae</taxon>
        <taxon>Crepidotus</taxon>
    </lineage>
</organism>
<evidence type="ECO:0000259" key="6">
    <source>
        <dbReference type="Pfam" id="PF09511"/>
    </source>
</evidence>
<dbReference type="Gene3D" id="3.40.50.300">
    <property type="entry name" value="P-loop containing nucleotide triphosphate hydrolases"/>
    <property type="match status" value="1"/>
</dbReference>
<comment type="caution">
    <text evidence="7">The sequence shown here is derived from an EMBL/GenBank/DDBJ whole genome shotgun (WGS) entry which is preliminary data.</text>
</comment>
<dbReference type="Proteomes" id="UP000807306">
    <property type="component" value="Unassembled WGS sequence"/>
</dbReference>
<comment type="catalytic activity">
    <reaction evidence="1">
        <text>ATP + (ribonucleotide)n-3'-hydroxyl + 5'-phospho-(ribonucleotide)m = (ribonucleotide)n+m + AMP + diphosphate.</text>
        <dbReference type="EC" id="6.5.1.3"/>
    </reaction>
</comment>
<dbReference type="GO" id="GO:0006388">
    <property type="term" value="P:tRNA splicing, via endonucleolytic cleavage and ligation"/>
    <property type="evidence" value="ECO:0007669"/>
    <property type="project" value="UniProtKB-UniRule"/>
</dbReference>
<dbReference type="GO" id="GO:0008081">
    <property type="term" value="F:phosphoric diester hydrolase activity"/>
    <property type="evidence" value="ECO:0007669"/>
    <property type="project" value="InterPro"/>
</dbReference>
<dbReference type="GO" id="GO:0051730">
    <property type="term" value="F:GTP-dependent polyribonucleotide 5'-hydroxyl-kinase activity"/>
    <property type="evidence" value="ECO:0007669"/>
    <property type="project" value="InterPro"/>
</dbReference>
<evidence type="ECO:0000259" key="5">
    <source>
        <dbReference type="Pfam" id="PF08303"/>
    </source>
</evidence>
<keyword evidence="1" id="KW-0819">tRNA processing</keyword>
<dbReference type="GO" id="GO:0003972">
    <property type="term" value="F:RNA ligase (ATP) activity"/>
    <property type="evidence" value="ECO:0007669"/>
    <property type="project" value="UniProtKB-UniRule"/>
</dbReference>
<dbReference type="PIRSF" id="PIRSF019634">
    <property type="entry name" value="tRNA_lig_yeast"/>
    <property type="match status" value="1"/>
</dbReference>
<dbReference type="InterPro" id="IPR015966">
    <property type="entry name" value="tRNA_lig_kin_fungi"/>
</dbReference>
<feature type="domain" description="T4 RNA ligase 1-like N-terminal" evidence="6">
    <location>
        <begin position="65"/>
        <end position="333"/>
    </location>
</feature>
<dbReference type="InterPro" id="IPR027417">
    <property type="entry name" value="P-loop_NTPase"/>
</dbReference>
<dbReference type="InterPro" id="IPR015965">
    <property type="entry name" value="tRNA_lig_PDEase"/>
</dbReference>
<name>A0A9P6JI20_9AGAR</name>
<dbReference type="EC" id="6.5.1.3" evidence="1"/>
<feature type="region of interest" description="Disordered" evidence="3">
    <location>
        <begin position="292"/>
        <end position="314"/>
    </location>
</feature>
<gene>
    <name evidence="7" type="ORF">CPB83DRAFT_801076</name>
</gene>
<evidence type="ECO:0000256" key="3">
    <source>
        <dbReference type="SAM" id="MobiDB-lite"/>
    </source>
</evidence>
<dbReference type="PANTHER" id="PTHR32004">
    <property type="entry name" value="TRNA LIGASE"/>
    <property type="match status" value="1"/>
</dbReference>
<dbReference type="Pfam" id="PF08302">
    <property type="entry name" value="tRNA_lig_CPD"/>
    <property type="match status" value="1"/>
</dbReference>
<feature type="region of interest" description="Disordered" evidence="3">
    <location>
        <begin position="633"/>
        <end position="664"/>
    </location>
</feature>
<proteinExistence type="inferred from homology"/>
<dbReference type="PANTHER" id="PTHR32004:SF1">
    <property type="entry name" value="TRNA LIGASE"/>
    <property type="match status" value="1"/>
</dbReference>
<evidence type="ECO:0000256" key="1">
    <source>
        <dbReference type="PIRNR" id="PIRNR019634"/>
    </source>
</evidence>
<evidence type="ECO:0000256" key="2">
    <source>
        <dbReference type="PIRSR" id="PIRSR019634-50"/>
    </source>
</evidence>
<sequence>MNSTPEFSSEDSDLVTSLFALSRKSPRLVKSSTYTAPADENVEIRSWKMNEFKYYDVPSPFPTLARGLFTREITEDEDGEDGKGKQKATRKHQIVVRGYDKFFNIGEVPWTTWSSIETHTRAPYTLTLKSNGCIIFIAAISPSKLLITSKHSLGPVKGSPVSHAEAGEKWLRKYLKEKERNEEELAAELWEKNWTAIAELCDDSFEEHVLPYAPEKTGLHLHGLNQRTKDFVTMSTEVVDAFAEKWGFIKTATKVLQSVKEVKDFTDTCAETGEWNGEPVEGFVVRTVVSETPTGEWDDNGGNPNRSSHSRTARTPYKPGSSFFFKVKFDEPYMMYRDWREVTKHLISSGSKGGVHCLSPLSLPKSKMKRPETKVYVKWVIAEMKKNFTQFDGYTKGHGIIKIRERFLEWLKSGAGEKDLEEEAKKEAESGTTTADGRVFGKTIILPVAIPGCGKTAVSVALAHIFGFGHTQSDDVQVKKAAPVFIKNVVGLLNDHDVVIADKNNHLKQHREQLRDTVSKWTPPVRFIALDWSSSINAQPPAFIHRICGDRVIGRGSNHQTLHADTSRERKHEEVIWMFLNSLDELQEGEVDDVVEMNIGIEEGVEEQVVRAAKGIAKVLDLEEPSEKQIADALKEVEGYKPKTKNTREEPKSKGKDKPKKKEKDGARYYGLLPEVDLRTVLDERLTKEDVDEVMKSAWEKLKRDNRVTKRPHVTIVHRNSLGNPTEQEVWDRCAGLQEIEAEGNAVTFSGRLGKVIWNGRVMALTFEELAVAPNAVVTGTDGRDDAAEEESTQVAGQQGTEFISKLPTQIRERLHITVGVKSGDVHAVEAKDLVEAWRRDELKDGTKIYGLEETNVKGRIKGLFN</sequence>
<accession>A0A9P6JI20</accession>
<dbReference type="Pfam" id="PF08303">
    <property type="entry name" value="tRNA_lig_kinase"/>
    <property type="match status" value="1"/>
</dbReference>